<dbReference type="RefSeq" id="WP_095718399.1">
    <property type="nucleotide sequence ID" value="NZ_NTGA01000018.1"/>
</dbReference>
<dbReference type="PANTHER" id="PTHR48100">
    <property type="entry name" value="BROAD-SPECIFICITY PHOSPHATASE YOR283W-RELATED"/>
    <property type="match status" value="1"/>
</dbReference>
<name>A0A2A2WPT6_9ACTN</name>
<feature type="active site" description="Tele-phosphohistidine intermediate" evidence="1">
    <location>
        <position position="10"/>
    </location>
</feature>
<dbReference type="InterPro" id="IPR013078">
    <property type="entry name" value="His_Pase_superF_clade-1"/>
</dbReference>
<sequence>MTRRLILLRHGQTHYNASLRMQGQLDTELSELGVQQAHAVGRALAHRRPWTILSSDLQRARETALALASEVGLEVRTDPRLRETHLGTWQGMSHSEVDEQWPEARMRWRSTPRWSPPEGESRLDVARRTREVVDELVDSSPGWNEHPAVLVAHGGAIAALTAALIELPVEQYPIFNGLGNTCWVQLSAHPRPGPSWSGQPAEPEIGPTTVGAREVLWRLDQWNAGLTPPVATI</sequence>
<evidence type="ECO:0000256" key="2">
    <source>
        <dbReference type="PIRSR" id="PIRSR613078-2"/>
    </source>
</evidence>
<gene>
    <name evidence="3" type="ORF">CEY15_10485</name>
</gene>
<dbReference type="GO" id="GO:0005737">
    <property type="term" value="C:cytoplasm"/>
    <property type="evidence" value="ECO:0007669"/>
    <property type="project" value="TreeGrafter"/>
</dbReference>
<keyword evidence="4" id="KW-1185">Reference proteome</keyword>
<organism evidence="3 4">
    <name type="scientific">Dietzia natronolimnaea</name>
    <dbReference type="NCBI Taxonomy" id="161920"/>
    <lineage>
        <taxon>Bacteria</taxon>
        <taxon>Bacillati</taxon>
        <taxon>Actinomycetota</taxon>
        <taxon>Actinomycetes</taxon>
        <taxon>Mycobacteriales</taxon>
        <taxon>Dietziaceae</taxon>
        <taxon>Dietzia</taxon>
    </lineage>
</organism>
<dbReference type="SUPFAM" id="SSF53254">
    <property type="entry name" value="Phosphoglycerate mutase-like"/>
    <property type="match status" value="1"/>
</dbReference>
<dbReference type="InterPro" id="IPR029033">
    <property type="entry name" value="His_PPase_superfam"/>
</dbReference>
<dbReference type="Gene3D" id="3.40.50.1240">
    <property type="entry name" value="Phosphoglycerate mutase-like"/>
    <property type="match status" value="1"/>
</dbReference>
<proteinExistence type="predicted"/>
<reference evidence="4" key="1">
    <citation type="submission" date="2017-09" db="EMBL/GenBank/DDBJ databases">
        <authorList>
            <person name="Zhang Y."/>
            <person name="Huang X."/>
            <person name="Liu J."/>
            <person name="Lu L."/>
            <person name="Peng K."/>
        </authorList>
    </citation>
    <scope>NUCLEOTIDE SEQUENCE [LARGE SCALE GENOMIC DNA]</scope>
    <source>
        <strain evidence="4">S-XJ-1</strain>
    </source>
</reference>
<dbReference type="Pfam" id="PF00300">
    <property type="entry name" value="His_Phos_1"/>
    <property type="match status" value="1"/>
</dbReference>
<feature type="binding site" evidence="2">
    <location>
        <begin position="9"/>
        <end position="16"/>
    </location>
    <ligand>
        <name>substrate</name>
    </ligand>
</feature>
<feature type="active site" description="Proton donor/acceptor" evidence="1">
    <location>
        <position position="83"/>
    </location>
</feature>
<dbReference type="Proteomes" id="UP000218810">
    <property type="component" value="Unassembled WGS sequence"/>
</dbReference>
<evidence type="ECO:0000313" key="3">
    <source>
        <dbReference type="EMBL" id="PAY22984.1"/>
    </source>
</evidence>
<comment type="caution">
    <text evidence="3">The sequence shown here is derived from an EMBL/GenBank/DDBJ whole genome shotgun (WGS) entry which is preliminary data.</text>
</comment>
<dbReference type="SMART" id="SM00855">
    <property type="entry name" value="PGAM"/>
    <property type="match status" value="1"/>
</dbReference>
<feature type="binding site" evidence="2">
    <location>
        <position position="59"/>
    </location>
    <ligand>
        <name>substrate</name>
    </ligand>
</feature>
<accession>A0A2A2WPT6</accession>
<dbReference type="PROSITE" id="PS00175">
    <property type="entry name" value="PG_MUTASE"/>
    <property type="match status" value="1"/>
</dbReference>
<dbReference type="OrthoDB" id="9781415at2"/>
<dbReference type="InterPro" id="IPR001345">
    <property type="entry name" value="PG/BPGM_mutase_AS"/>
</dbReference>
<dbReference type="GO" id="GO:0016791">
    <property type="term" value="F:phosphatase activity"/>
    <property type="evidence" value="ECO:0007669"/>
    <property type="project" value="TreeGrafter"/>
</dbReference>
<dbReference type="EMBL" id="NTGA01000018">
    <property type="protein sequence ID" value="PAY22984.1"/>
    <property type="molecule type" value="Genomic_DNA"/>
</dbReference>
<dbReference type="CDD" id="cd07067">
    <property type="entry name" value="HP_PGM_like"/>
    <property type="match status" value="1"/>
</dbReference>
<dbReference type="InterPro" id="IPR050275">
    <property type="entry name" value="PGM_Phosphatase"/>
</dbReference>
<evidence type="ECO:0000313" key="4">
    <source>
        <dbReference type="Proteomes" id="UP000218810"/>
    </source>
</evidence>
<dbReference type="AlphaFoldDB" id="A0A2A2WPT6"/>
<dbReference type="PANTHER" id="PTHR48100:SF62">
    <property type="entry name" value="GLUCOSYL-3-PHOSPHOGLYCERATE PHOSPHATASE"/>
    <property type="match status" value="1"/>
</dbReference>
<evidence type="ECO:0000256" key="1">
    <source>
        <dbReference type="PIRSR" id="PIRSR613078-1"/>
    </source>
</evidence>
<protein>
    <submittedName>
        <fullName evidence="3">Histidine phosphatase family protein</fullName>
    </submittedName>
</protein>